<comment type="caution">
    <text evidence="2">The sequence shown here is derived from an EMBL/GenBank/DDBJ whole genome shotgun (WGS) entry which is preliminary data.</text>
</comment>
<keyword evidence="1" id="KW-1133">Transmembrane helix</keyword>
<accession>A0A6B0T8L3</accession>
<keyword evidence="3" id="KW-1185">Reference proteome</keyword>
<feature type="transmembrane region" description="Helical" evidence="1">
    <location>
        <begin position="48"/>
        <end position="67"/>
    </location>
</feature>
<dbReference type="EMBL" id="WUUT01000003">
    <property type="protein sequence ID" value="MXR51561.1"/>
    <property type="molecule type" value="Genomic_DNA"/>
</dbReference>
<feature type="transmembrane region" description="Helical" evidence="1">
    <location>
        <begin position="25"/>
        <end position="42"/>
    </location>
</feature>
<dbReference type="Proteomes" id="UP000466535">
    <property type="component" value="Unassembled WGS sequence"/>
</dbReference>
<gene>
    <name evidence="2" type="ORF">GRX03_08085</name>
</gene>
<dbReference type="AlphaFoldDB" id="A0A6B0T8L3"/>
<evidence type="ECO:0000256" key="1">
    <source>
        <dbReference type="SAM" id="Phobius"/>
    </source>
</evidence>
<evidence type="ECO:0000313" key="2">
    <source>
        <dbReference type="EMBL" id="MXR51561.1"/>
    </source>
</evidence>
<sequence length="75" mass="7661">MILLIGELLLDAFVEATSSLVSRRVVGVVFGAVTVLCVAAWAATGDIFYGYAAGLSVLLVAAVAVSASRDRSTAD</sequence>
<dbReference type="RefSeq" id="WP_159763714.1">
    <property type="nucleotide sequence ID" value="NZ_WUUT01000003.1"/>
</dbReference>
<name>A0A6B0T8L3_9EURY</name>
<protein>
    <submittedName>
        <fullName evidence="2">Uncharacterized protein</fullName>
    </submittedName>
</protein>
<keyword evidence="1" id="KW-0812">Transmembrane</keyword>
<evidence type="ECO:0000313" key="3">
    <source>
        <dbReference type="Proteomes" id="UP000466535"/>
    </source>
</evidence>
<organism evidence="2 3">
    <name type="scientific">Halovenus carboxidivorans</name>
    <dbReference type="NCBI Taxonomy" id="2692199"/>
    <lineage>
        <taxon>Archaea</taxon>
        <taxon>Methanobacteriati</taxon>
        <taxon>Methanobacteriota</taxon>
        <taxon>Stenosarchaea group</taxon>
        <taxon>Halobacteria</taxon>
        <taxon>Halobacteriales</taxon>
        <taxon>Haloarculaceae</taxon>
        <taxon>Halovenus</taxon>
    </lineage>
</organism>
<reference evidence="2 3" key="1">
    <citation type="submission" date="2019-12" db="EMBL/GenBank/DDBJ databases">
        <title>Isolation and characterization of three novel carbon monoxide-oxidizing members of Halobacteria from salione crusts and soils.</title>
        <authorList>
            <person name="Myers M.R."/>
            <person name="King G.M."/>
        </authorList>
    </citation>
    <scope>NUCLEOTIDE SEQUENCE [LARGE SCALE GENOMIC DNA]</scope>
    <source>
        <strain evidence="2 3">WSH3</strain>
    </source>
</reference>
<proteinExistence type="predicted"/>
<keyword evidence="1" id="KW-0472">Membrane</keyword>